<feature type="compositionally biased region" description="Polar residues" evidence="1">
    <location>
        <begin position="1"/>
        <end position="33"/>
    </location>
</feature>
<evidence type="ECO:0000313" key="2">
    <source>
        <dbReference type="EMBL" id="OAP62374.1"/>
    </source>
</evidence>
<feature type="region of interest" description="Disordered" evidence="1">
    <location>
        <begin position="1"/>
        <end position="74"/>
    </location>
</feature>
<evidence type="ECO:0000256" key="1">
    <source>
        <dbReference type="SAM" id="MobiDB-lite"/>
    </source>
</evidence>
<dbReference type="RefSeq" id="XP_018695741.1">
    <property type="nucleotide sequence ID" value="XM_018836091.1"/>
</dbReference>
<comment type="caution">
    <text evidence="2">The sequence shown here is derived from an EMBL/GenBank/DDBJ whole genome shotgun (WGS) entry which is preliminary data.</text>
</comment>
<accession>A0A178ZRA9</accession>
<proteinExistence type="predicted"/>
<sequence>MSALPPSTFSGGQGKTPSTYSCDSSSDTGSTMKRFSEDFIEKSRAQQAQADSALSYVDSPPADLLADPDFNEGRRSRLIEEARRARLWMEEQQKEAVHKAREEMEAKISAPRETNNPEEGSKSKRERNRGKASRSSQSGNVATQQPANSQQQPVSGGPIQPDSGLQRQSNLRAVQPVPVVLSPTGENLHHTARCTGRRSRNPPVQVLARESQEPSNSPGSTFVLYGRDLQDSHFLLRAGPYNVRLEPAPLAPTWSQAHGTSDSLLSTASTASDAQTCLSPPSSLVPHSLSASCPVNAGAASSLVPGDEDIVRRGPPFFAPTRAAEAERQSQAQHTRHDLNLQQEIAWERDALWRILRQHFGVGDWQIRALLENEKNGRGDTEWTYL</sequence>
<dbReference type="OrthoDB" id="4149059at2759"/>
<keyword evidence="3" id="KW-1185">Reference proteome</keyword>
<protein>
    <submittedName>
        <fullName evidence="2">Uncharacterized protein</fullName>
    </submittedName>
</protein>
<name>A0A178ZRA9_9EURO</name>
<dbReference type="GeneID" id="30008746"/>
<feature type="compositionally biased region" description="Polar residues" evidence="1">
    <location>
        <begin position="133"/>
        <end position="154"/>
    </location>
</feature>
<feature type="region of interest" description="Disordered" evidence="1">
    <location>
        <begin position="91"/>
        <end position="165"/>
    </location>
</feature>
<dbReference type="Proteomes" id="UP000078343">
    <property type="component" value="Unassembled WGS sequence"/>
</dbReference>
<evidence type="ECO:0000313" key="3">
    <source>
        <dbReference type="Proteomes" id="UP000078343"/>
    </source>
</evidence>
<feature type="compositionally biased region" description="Basic and acidic residues" evidence="1">
    <location>
        <begin position="34"/>
        <end position="44"/>
    </location>
</feature>
<dbReference type="AlphaFoldDB" id="A0A178ZRA9"/>
<feature type="compositionally biased region" description="Basic residues" evidence="1">
    <location>
        <begin position="190"/>
        <end position="200"/>
    </location>
</feature>
<dbReference type="EMBL" id="LVYI01000003">
    <property type="protein sequence ID" value="OAP62374.1"/>
    <property type="molecule type" value="Genomic_DNA"/>
</dbReference>
<gene>
    <name evidence="2" type="ORF">AYL99_04577</name>
</gene>
<feature type="region of interest" description="Disordered" evidence="1">
    <location>
        <begin position="179"/>
        <end position="219"/>
    </location>
</feature>
<feature type="compositionally biased region" description="Basic and acidic residues" evidence="1">
    <location>
        <begin position="91"/>
        <end position="106"/>
    </location>
</feature>
<reference evidence="2 3" key="1">
    <citation type="submission" date="2016-04" db="EMBL/GenBank/DDBJ databases">
        <title>Draft genome of Fonsecaea erecta CBS 125763.</title>
        <authorList>
            <person name="Weiss V.A."/>
            <person name="Vicente V.A."/>
            <person name="Raittz R.T."/>
            <person name="Moreno L.F."/>
            <person name="De Souza E.M."/>
            <person name="Pedrosa F.O."/>
            <person name="Steffens M.B."/>
            <person name="Faoro H."/>
            <person name="Tadra-Sfeir M.Z."/>
            <person name="Najafzadeh M.J."/>
            <person name="Felipe M.S."/>
            <person name="Teixeira M."/>
            <person name="Sun J."/>
            <person name="Xi L."/>
            <person name="Gomes R."/>
            <person name="De Azevedo C.M."/>
            <person name="Salgado C.G."/>
            <person name="Da Silva M.B."/>
            <person name="Nascimento M.F."/>
            <person name="Queiroz-Telles F."/>
            <person name="Attili D.S."/>
            <person name="Gorbushina A."/>
        </authorList>
    </citation>
    <scope>NUCLEOTIDE SEQUENCE [LARGE SCALE GENOMIC DNA]</scope>
    <source>
        <strain evidence="2 3">CBS 125763</strain>
    </source>
</reference>
<organism evidence="2 3">
    <name type="scientific">Fonsecaea erecta</name>
    <dbReference type="NCBI Taxonomy" id="1367422"/>
    <lineage>
        <taxon>Eukaryota</taxon>
        <taxon>Fungi</taxon>
        <taxon>Dikarya</taxon>
        <taxon>Ascomycota</taxon>
        <taxon>Pezizomycotina</taxon>
        <taxon>Eurotiomycetes</taxon>
        <taxon>Chaetothyriomycetidae</taxon>
        <taxon>Chaetothyriales</taxon>
        <taxon>Herpotrichiellaceae</taxon>
        <taxon>Fonsecaea</taxon>
    </lineage>
</organism>